<evidence type="ECO:0000256" key="3">
    <source>
        <dbReference type="ARBA" id="ARBA00022519"/>
    </source>
</evidence>
<evidence type="ECO:0000256" key="4">
    <source>
        <dbReference type="ARBA" id="ARBA00022679"/>
    </source>
</evidence>
<reference evidence="8" key="1">
    <citation type="submission" date="2016-04" db="EMBL/GenBank/DDBJ databases">
        <authorList>
            <person name="Tagini F."/>
        </authorList>
    </citation>
    <scope>NUCLEOTIDE SEQUENCE [LARGE SCALE GENOMIC DNA]</scope>
    <source>
        <strain evidence="8">CHUV0807</strain>
    </source>
</reference>
<evidence type="ECO:0000256" key="2">
    <source>
        <dbReference type="ARBA" id="ARBA00022475"/>
    </source>
</evidence>
<organism evidence="7 8">
    <name type="scientific">Cardiobacterium hominis</name>
    <dbReference type="NCBI Taxonomy" id="2718"/>
    <lineage>
        <taxon>Bacteria</taxon>
        <taxon>Pseudomonadati</taxon>
        <taxon>Pseudomonadota</taxon>
        <taxon>Gammaproteobacteria</taxon>
        <taxon>Cardiobacteriales</taxon>
        <taxon>Cardiobacteriaceae</taxon>
        <taxon>Cardiobacterium</taxon>
    </lineage>
</organism>
<keyword evidence="6 7" id="KW-0012">Acyltransferase</keyword>
<sequence length="314" mass="36699">MNQNHWANQPERGNRLALWLTTQIVRYLPPWLLPIAVSIISRYYYHTSPRARRNITRYQQRLQRTTPGLQLPKHAVYRQIRSFAEAIADRFAVWQHRLTYRDLTVHDPDNLYQRIDHPEAGARGEILLCSHHGNMEICRALVAHHRHFALNILVHHKHAEAYNRALKKAGADDIRMIQVSELDAAVMLELQNRINRGEWLAIAADRLPVRGEKTVRISFLGDEARIAQGPWLLAGLLQARINTLFCRKQNGRYHLYLANFAAGIHWQKHSRTAIIQAAASRYAALLERECRQAPLQWYNFYDFWNDDEKQPPHP</sequence>
<dbReference type="PANTHER" id="PTHR30606">
    <property type="entry name" value="LIPID A BIOSYNTHESIS LAUROYL ACYLTRANSFERASE"/>
    <property type="match status" value="1"/>
</dbReference>
<protein>
    <submittedName>
        <fullName evidence="7">Lysophospholipid acyltransferase</fullName>
    </submittedName>
</protein>
<comment type="subcellular location">
    <subcellularLocation>
        <location evidence="1">Cell inner membrane</location>
    </subcellularLocation>
</comment>
<dbReference type="GO" id="GO:0016746">
    <property type="term" value="F:acyltransferase activity"/>
    <property type="evidence" value="ECO:0007669"/>
    <property type="project" value="UniProtKB-KW"/>
</dbReference>
<dbReference type="InterPro" id="IPR014548">
    <property type="entry name" value="Ac_Trasf"/>
</dbReference>
<dbReference type="GeneID" id="84788877"/>
<dbReference type="EMBL" id="FKLO01000045">
    <property type="protein sequence ID" value="SAM64638.1"/>
    <property type="molecule type" value="Genomic_DNA"/>
</dbReference>
<accession>A0A1C3H4C7</accession>
<dbReference type="AlphaFoldDB" id="A0A1C3H4C7"/>
<evidence type="ECO:0000313" key="8">
    <source>
        <dbReference type="Proteomes" id="UP000190837"/>
    </source>
</evidence>
<evidence type="ECO:0000256" key="6">
    <source>
        <dbReference type="ARBA" id="ARBA00023315"/>
    </source>
</evidence>
<keyword evidence="3" id="KW-0997">Cell inner membrane</keyword>
<evidence type="ECO:0000313" key="7">
    <source>
        <dbReference type="EMBL" id="SAM64638.1"/>
    </source>
</evidence>
<dbReference type="Proteomes" id="UP000190837">
    <property type="component" value="Unassembled WGS sequence"/>
</dbReference>
<dbReference type="RefSeq" id="WP_079540559.1">
    <property type="nucleotide sequence ID" value="NZ_CALFOW010000140.1"/>
</dbReference>
<dbReference type="CDD" id="cd07984">
    <property type="entry name" value="LPLAT_LABLAT-like"/>
    <property type="match status" value="1"/>
</dbReference>
<dbReference type="InterPro" id="IPR004960">
    <property type="entry name" value="LipA_acyltrans"/>
</dbReference>
<name>A0A1C3H4C7_9GAMM</name>
<evidence type="ECO:0000256" key="1">
    <source>
        <dbReference type="ARBA" id="ARBA00004533"/>
    </source>
</evidence>
<keyword evidence="5" id="KW-0472">Membrane</keyword>
<dbReference type="Pfam" id="PF03279">
    <property type="entry name" value="Lip_A_acyltrans"/>
    <property type="match status" value="1"/>
</dbReference>
<gene>
    <name evidence="7" type="ORF">CHUV0807_1264</name>
</gene>
<dbReference type="PIRSF" id="PIRSF028561">
    <property type="entry name" value="Ac_Trasf"/>
    <property type="match status" value="1"/>
</dbReference>
<dbReference type="PANTHER" id="PTHR30606:SF9">
    <property type="entry name" value="LIPID A BIOSYNTHESIS LAUROYLTRANSFERASE"/>
    <property type="match status" value="1"/>
</dbReference>
<dbReference type="GO" id="GO:0009247">
    <property type="term" value="P:glycolipid biosynthetic process"/>
    <property type="evidence" value="ECO:0007669"/>
    <property type="project" value="UniProtKB-ARBA"/>
</dbReference>
<proteinExistence type="predicted"/>
<evidence type="ECO:0000256" key="5">
    <source>
        <dbReference type="ARBA" id="ARBA00023136"/>
    </source>
</evidence>
<keyword evidence="4 7" id="KW-0808">Transferase</keyword>
<dbReference type="GO" id="GO:0005886">
    <property type="term" value="C:plasma membrane"/>
    <property type="evidence" value="ECO:0007669"/>
    <property type="project" value="UniProtKB-SubCell"/>
</dbReference>
<keyword evidence="2" id="KW-1003">Cell membrane</keyword>